<dbReference type="RefSeq" id="WP_279299630.1">
    <property type="nucleotide sequence ID" value="NZ_JAOTIF010000029.1"/>
</dbReference>
<keyword evidence="3" id="KW-1185">Reference proteome</keyword>
<evidence type="ECO:0000313" key="3">
    <source>
        <dbReference type="Proteomes" id="UP001155483"/>
    </source>
</evidence>
<comment type="caution">
    <text evidence="2">The sequence shown here is derived from an EMBL/GenBank/DDBJ whole genome shotgun (WGS) entry which is preliminary data.</text>
</comment>
<sequence length="64" mass="7750">MNPPRIRKYEPNENSESPERKRQLLGFDEVNFEQRREPYRERTSGTVGNPRFDSQQQPEKSKER</sequence>
<reference evidence="2" key="2">
    <citation type="submission" date="2023-04" db="EMBL/GenBank/DDBJ databases">
        <title>Paracnuella aquatica gen. nov., sp. nov., a member of the family Chitinophagaceae isolated from a hot spring.</title>
        <authorList>
            <person name="Wang C."/>
        </authorList>
    </citation>
    <scope>NUCLEOTIDE SEQUENCE</scope>
    <source>
        <strain evidence="2">LB-8</strain>
    </source>
</reference>
<gene>
    <name evidence="2" type="ORF">OCK74_23950</name>
</gene>
<evidence type="ECO:0000256" key="1">
    <source>
        <dbReference type="SAM" id="MobiDB-lite"/>
    </source>
</evidence>
<accession>A0A9X2XPU2</accession>
<evidence type="ECO:0000313" key="2">
    <source>
        <dbReference type="EMBL" id="MCU7552193.1"/>
    </source>
</evidence>
<dbReference type="EMBL" id="JAOTIF010000029">
    <property type="protein sequence ID" value="MCU7552193.1"/>
    <property type="molecule type" value="Genomic_DNA"/>
</dbReference>
<feature type="region of interest" description="Disordered" evidence="1">
    <location>
        <begin position="1"/>
        <end position="64"/>
    </location>
</feature>
<feature type="compositionally biased region" description="Basic and acidic residues" evidence="1">
    <location>
        <begin position="32"/>
        <end position="43"/>
    </location>
</feature>
<proteinExistence type="predicted"/>
<dbReference type="Proteomes" id="UP001155483">
    <property type="component" value="Unassembled WGS sequence"/>
</dbReference>
<name>A0A9X2XPU2_9BACT</name>
<reference evidence="2" key="1">
    <citation type="submission" date="2022-09" db="EMBL/GenBank/DDBJ databases">
        <authorList>
            <person name="Yuan C."/>
            <person name="Ke Z."/>
        </authorList>
    </citation>
    <scope>NUCLEOTIDE SEQUENCE</scope>
    <source>
        <strain evidence="2">LB-8</strain>
    </source>
</reference>
<organism evidence="2 3">
    <name type="scientific">Paraflavisolibacter caeni</name>
    <dbReference type="NCBI Taxonomy" id="2982496"/>
    <lineage>
        <taxon>Bacteria</taxon>
        <taxon>Pseudomonadati</taxon>
        <taxon>Bacteroidota</taxon>
        <taxon>Chitinophagia</taxon>
        <taxon>Chitinophagales</taxon>
        <taxon>Chitinophagaceae</taxon>
        <taxon>Paraflavisolibacter</taxon>
    </lineage>
</organism>
<feature type="compositionally biased region" description="Basic and acidic residues" evidence="1">
    <location>
        <begin position="7"/>
        <end position="22"/>
    </location>
</feature>
<feature type="compositionally biased region" description="Polar residues" evidence="1">
    <location>
        <begin position="44"/>
        <end position="58"/>
    </location>
</feature>
<dbReference type="AlphaFoldDB" id="A0A9X2XPU2"/>
<protein>
    <submittedName>
        <fullName evidence="2">Uncharacterized protein</fullName>
    </submittedName>
</protein>